<organism evidence="1 2">
    <name type="scientific">Rhizoclosmatium globosum</name>
    <dbReference type="NCBI Taxonomy" id="329046"/>
    <lineage>
        <taxon>Eukaryota</taxon>
        <taxon>Fungi</taxon>
        <taxon>Fungi incertae sedis</taxon>
        <taxon>Chytridiomycota</taxon>
        <taxon>Chytridiomycota incertae sedis</taxon>
        <taxon>Chytridiomycetes</taxon>
        <taxon>Chytridiales</taxon>
        <taxon>Chytriomycetaceae</taxon>
        <taxon>Rhizoclosmatium</taxon>
    </lineage>
</organism>
<sequence length="127" mass="13853">MPLNPEVGMNLLIVSRATPDWSLLVVTSVLFQWFYAAATKLNDGNGMTDFDFMNFLKGGQMPVYESATTLGVDFDALFESVGQPQLQLNSTDLVLDADLDALLFGSCDSTPSLPVGPSLNFSDYLKF</sequence>
<gene>
    <name evidence="1" type="ORF">BCR33DRAFT_785628</name>
</gene>
<dbReference type="Proteomes" id="UP000193642">
    <property type="component" value="Unassembled WGS sequence"/>
</dbReference>
<accession>A0A1Y2C9V7</accession>
<protein>
    <submittedName>
        <fullName evidence="1">Uncharacterized protein</fullName>
    </submittedName>
</protein>
<comment type="caution">
    <text evidence="1">The sequence shown here is derived from an EMBL/GenBank/DDBJ whole genome shotgun (WGS) entry which is preliminary data.</text>
</comment>
<dbReference type="AlphaFoldDB" id="A0A1Y2C9V7"/>
<proteinExistence type="predicted"/>
<keyword evidence="2" id="KW-1185">Reference proteome</keyword>
<reference evidence="1 2" key="1">
    <citation type="submission" date="2016-07" db="EMBL/GenBank/DDBJ databases">
        <title>Pervasive Adenine N6-methylation of Active Genes in Fungi.</title>
        <authorList>
            <consortium name="DOE Joint Genome Institute"/>
            <person name="Mondo S.J."/>
            <person name="Dannebaum R.O."/>
            <person name="Kuo R.C."/>
            <person name="Labutti K."/>
            <person name="Haridas S."/>
            <person name="Kuo A."/>
            <person name="Salamov A."/>
            <person name="Ahrendt S.R."/>
            <person name="Lipzen A."/>
            <person name="Sullivan W."/>
            <person name="Andreopoulos W.B."/>
            <person name="Clum A."/>
            <person name="Lindquist E."/>
            <person name="Daum C."/>
            <person name="Ramamoorthy G.K."/>
            <person name="Gryganskyi A."/>
            <person name="Culley D."/>
            <person name="Magnuson J.K."/>
            <person name="James T.Y."/>
            <person name="O'Malley M.A."/>
            <person name="Stajich J.E."/>
            <person name="Spatafora J.W."/>
            <person name="Visel A."/>
            <person name="Grigoriev I.V."/>
        </authorList>
    </citation>
    <scope>NUCLEOTIDE SEQUENCE [LARGE SCALE GENOMIC DNA]</scope>
    <source>
        <strain evidence="1 2">JEL800</strain>
    </source>
</reference>
<name>A0A1Y2C9V7_9FUNG</name>
<dbReference type="EMBL" id="MCGO01000024">
    <property type="protein sequence ID" value="ORY43828.1"/>
    <property type="molecule type" value="Genomic_DNA"/>
</dbReference>
<evidence type="ECO:0000313" key="1">
    <source>
        <dbReference type="EMBL" id="ORY43828.1"/>
    </source>
</evidence>
<evidence type="ECO:0000313" key="2">
    <source>
        <dbReference type="Proteomes" id="UP000193642"/>
    </source>
</evidence>